<sequence length="636" mass="70983">MRKGIFDVIVVGAGHAGCEAALAASRMGCKTIIFTINLDHIALMSCNPAIGGLAKGHLVKEIDALGGEMGKNIDKTGIQFRMLNTKKGPAVWGPRAQADKINYKNSMRKVLEGCENLTLKEGEVTEIMAYNNKVTGIKTIDGEVFEGETVILTTGTFLRGLVHIGLEHFSAGRIEDPPSMHLSKSLESFGFKLGRLKTGTPPRLKGETIDFSEMKIQNGSENPEPFSHFTKKKLKNFVSCYIGYTNPDVHSYIKSNLDKSPLYSGIIVGIGPRYCPSIEDKVVKFADKEKHQIFFEPEGLETNQIYPNGISTSLPQEVQLKMLHKIKGLESVEIIRPGYAIEYDFAYPTQLKPTLETKLISGLFHAGQINGTSGYEEAAAQGLMAGINAALKVFGKEPLILKRSEAYIGVLIDDLVTLGTKEPYRMFTSRAEYRLILRQDNADLRLMKYGRELGLIGEKEYKELETKRELIDKKIFYLKNTFLNPSKETNASLKNLGCSEISTPQSLDQLLKRPEINFNHIKSLARNEGNIPPDVIRQIEIQVKYEGYIKRQEQMIEQFKKLENMKIPQDIKFNTIKGLSREVVEKLENIRPLSLGQASRISGITPAAISILMVYIKGNYSVNRIKPPQQTVSSSD</sequence>
<comment type="similarity">
    <text evidence="3 11">Belongs to the MnmG family.</text>
</comment>
<comment type="cofactor">
    <cofactor evidence="1 11">
        <name>FAD</name>
        <dbReference type="ChEBI" id="CHEBI:57692"/>
    </cofactor>
</comment>
<dbReference type="Gene3D" id="1.10.150.570">
    <property type="entry name" value="GidA associated domain, C-terminal subdomain"/>
    <property type="match status" value="1"/>
</dbReference>
<comment type="subcellular location">
    <subcellularLocation>
        <location evidence="11">Cytoplasm</location>
    </subcellularLocation>
</comment>
<dbReference type="SMART" id="SM01228">
    <property type="entry name" value="GIDA_assoc_3"/>
    <property type="match status" value="1"/>
</dbReference>
<dbReference type="InterPro" id="IPR040131">
    <property type="entry name" value="MnmG_N"/>
</dbReference>
<keyword evidence="8 11" id="KW-0520">NAD</keyword>
<dbReference type="SUPFAM" id="SSF51905">
    <property type="entry name" value="FAD/NAD(P)-binding domain"/>
    <property type="match status" value="1"/>
</dbReference>
<evidence type="ECO:0000256" key="10">
    <source>
        <dbReference type="ARBA" id="ARBA00031800"/>
    </source>
</evidence>
<organism evidence="13 14">
    <name type="scientific">Candidatus Gottesmanbacteria bacterium GW2011_GWC2_39_8</name>
    <dbReference type="NCBI Taxonomy" id="1618450"/>
    <lineage>
        <taxon>Bacteria</taxon>
        <taxon>Candidatus Gottesmaniibacteriota</taxon>
    </lineage>
</organism>
<feature type="binding site" evidence="11">
    <location>
        <begin position="271"/>
        <end position="285"/>
    </location>
    <ligand>
        <name>NAD(+)</name>
        <dbReference type="ChEBI" id="CHEBI:57540"/>
    </ligand>
</feature>
<dbReference type="PANTHER" id="PTHR11806">
    <property type="entry name" value="GLUCOSE INHIBITED DIVISION PROTEIN A"/>
    <property type="match status" value="1"/>
</dbReference>
<dbReference type="GO" id="GO:0050660">
    <property type="term" value="F:flavin adenine dinucleotide binding"/>
    <property type="evidence" value="ECO:0007669"/>
    <property type="project" value="UniProtKB-UniRule"/>
</dbReference>
<evidence type="ECO:0000313" key="13">
    <source>
        <dbReference type="EMBL" id="KKR30164.1"/>
    </source>
</evidence>
<dbReference type="InterPro" id="IPR049312">
    <property type="entry name" value="GIDA_C_N"/>
</dbReference>
<keyword evidence="5 11" id="KW-0285">Flavoprotein</keyword>
<dbReference type="AlphaFoldDB" id="A0A0G0PPU0"/>
<comment type="subunit">
    <text evidence="9 11">Homodimer. Heterotetramer of two MnmE and two MnmG subunits.</text>
</comment>
<dbReference type="Pfam" id="PF01134">
    <property type="entry name" value="GIDA"/>
    <property type="match status" value="1"/>
</dbReference>
<evidence type="ECO:0000256" key="9">
    <source>
        <dbReference type="ARBA" id="ARBA00025948"/>
    </source>
</evidence>
<dbReference type="InterPro" id="IPR002218">
    <property type="entry name" value="MnmG-rel"/>
</dbReference>
<feature type="binding site" evidence="11">
    <location>
        <begin position="12"/>
        <end position="17"/>
    </location>
    <ligand>
        <name>FAD</name>
        <dbReference type="ChEBI" id="CHEBI:57692"/>
    </ligand>
</feature>
<comment type="function">
    <text evidence="2 11">NAD-binding protein involved in the addition of a carboxymethylaminomethyl (cmnm) group at the wobble position (U34) of certain tRNAs, forming tRNA-cmnm(5)s(2)U34.</text>
</comment>
<dbReference type="InterPro" id="IPR020595">
    <property type="entry name" value="MnmG-rel_CS"/>
</dbReference>
<accession>A0A0G0PPU0</accession>
<keyword evidence="11" id="KW-0963">Cytoplasm</keyword>
<dbReference type="Gene3D" id="1.10.10.1800">
    <property type="entry name" value="tRNA uridine 5-carboxymethylaminomethyl modification enzyme MnmG/GidA"/>
    <property type="match status" value="1"/>
</dbReference>
<evidence type="ECO:0000256" key="1">
    <source>
        <dbReference type="ARBA" id="ARBA00001974"/>
    </source>
</evidence>
<dbReference type="HAMAP" id="MF_00129">
    <property type="entry name" value="MnmG_GidA"/>
    <property type="match status" value="1"/>
</dbReference>
<dbReference type="Pfam" id="PF21680">
    <property type="entry name" value="GIDA_C_1st"/>
    <property type="match status" value="1"/>
</dbReference>
<dbReference type="FunFam" id="1.10.150.570:FF:000001">
    <property type="entry name" value="tRNA uridine 5-carboxymethylaminomethyl modification enzyme MnmG"/>
    <property type="match status" value="1"/>
</dbReference>
<proteinExistence type="inferred from homology"/>
<gene>
    <name evidence="11" type="primary">mnmG</name>
    <name evidence="11" type="synonym">gidA</name>
    <name evidence="13" type="ORF">UT63_C0105G0001</name>
</gene>
<dbReference type="PROSITE" id="PS01280">
    <property type="entry name" value="GIDA_1"/>
    <property type="match status" value="1"/>
</dbReference>
<evidence type="ECO:0000313" key="14">
    <source>
        <dbReference type="Proteomes" id="UP000034539"/>
    </source>
</evidence>
<feature type="domain" description="tRNA uridine 5-carboxymethylaminomethyl modification enzyme C-terminal subdomain" evidence="12">
    <location>
        <begin position="543"/>
        <end position="614"/>
    </location>
</feature>
<dbReference type="Proteomes" id="UP000034539">
    <property type="component" value="Unassembled WGS sequence"/>
</dbReference>
<dbReference type="PROSITE" id="PS01281">
    <property type="entry name" value="GIDA_2"/>
    <property type="match status" value="1"/>
</dbReference>
<dbReference type="InterPro" id="IPR004416">
    <property type="entry name" value="MnmG"/>
</dbReference>
<dbReference type="GO" id="GO:0005829">
    <property type="term" value="C:cytosol"/>
    <property type="evidence" value="ECO:0007669"/>
    <property type="project" value="TreeGrafter"/>
</dbReference>
<dbReference type="Gene3D" id="3.50.50.60">
    <property type="entry name" value="FAD/NAD(P)-binding domain"/>
    <property type="match status" value="2"/>
</dbReference>
<keyword evidence="6 11" id="KW-0819">tRNA processing</keyword>
<dbReference type="PRINTS" id="PR00411">
    <property type="entry name" value="PNDRDTASEI"/>
</dbReference>
<evidence type="ECO:0000256" key="3">
    <source>
        <dbReference type="ARBA" id="ARBA00007653"/>
    </source>
</evidence>
<dbReference type="FunFam" id="3.50.50.60:FF:000002">
    <property type="entry name" value="tRNA uridine 5-carboxymethylaminomethyl modification enzyme MnmG"/>
    <property type="match status" value="1"/>
</dbReference>
<feature type="binding site" evidence="11">
    <location>
        <position position="179"/>
    </location>
    <ligand>
        <name>FAD</name>
        <dbReference type="ChEBI" id="CHEBI:57692"/>
    </ligand>
</feature>
<dbReference type="PANTHER" id="PTHR11806:SF0">
    <property type="entry name" value="PROTEIN MTO1 HOMOLOG, MITOCHONDRIAL"/>
    <property type="match status" value="1"/>
</dbReference>
<evidence type="ECO:0000256" key="8">
    <source>
        <dbReference type="ARBA" id="ARBA00023027"/>
    </source>
</evidence>
<evidence type="ECO:0000256" key="6">
    <source>
        <dbReference type="ARBA" id="ARBA00022694"/>
    </source>
</evidence>
<keyword evidence="7 11" id="KW-0274">FAD</keyword>
<comment type="caution">
    <text evidence="13">The sequence shown here is derived from an EMBL/GenBank/DDBJ whole genome shotgun (WGS) entry which is preliminary data.</text>
</comment>
<dbReference type="InterPro" id="IPR036188">
    <property type="entry name" value="FAD/NAD-bd_sf"/>
</dbReference>
<evidence type="ECO:0000256" key="5">
    <source>
        <dbReference type="ARBA" id="ARBA00022630"/>
    </source>
</evidence>
<dbReference type="GO" id="GO:0002098">
    <property type="term" value="P:tRNA wobble uridine modification"/>
    <property type="evidence" value="ECO:0007669"/>
    <property type="project" value="InterPro"/>
</dbReference>
<name>A0A0G0PPU0_9BACT</name>
<protein>
    <recommendedName>
        <fullName evidence="4 11">tRNA uridine 5-carboxymethylaminomethyl modification enzyme MnmG</fullName>
    </recommendedName>
    <alternativeName>
        <fullName evidence="10 11">Glucose-inhibited division protein A</fullName>
    </alternativeName>
</protein>
<evidence type="ECO:0000256" key="2">
    <source>
        <dbReference type="ARBA" id="ARBA00003717"/>
    </source>
</evidence>
<feature type="binding site" evidence="11">
    <location>
        <position position="368"/>
    </location>
    <ligand>
        <name>FAD</name>
        <dbReference type="ChEBI" id="CHEBI:57692"/>
    </ligand>
</feature>
<evidence type="ECO:0000256" key="7">
    <source>
        <dbReference type="ARBA" id="ARBA00022827"/>
    </source>
</evidence>
<dbReference type="Pfam" id="PF13932">
    <property type="entry name" value="SAM_GIDA_C"/>
    <property type="match status" value="1"/>
</dbReference>
<dbReference type="InterPro" id="IPR026904">
    <property type="entry name" value="MnmG_C"/>
</dbReference>
<dbReference type="PATRIC" id="fig|1618450.3.peg.1574"/>
<dbReference type="NCBIfam" id="TIGR00136">
    <property type="entry name" value="mnmG_gidA"/>
    <property type="match status" value="1"/>
</dbReference>
<dbReference type="GO" id="GO:0030488">
    <property type="term" value="P:tRNA methylation"/>
    <property type="evidence" value="ECO:0007669"/>
    <property type="project" value="TreeGrafter"/>
</dbReference>
<reference evidence="13 14" key="1">
    <citation type="journal article" date="2015" name="Nature">
        <title>rRNA introns, odd ribosomes, and small enigmatic genomes across a large radiation of phyla.</title>
        <authorList>
            <person name="Brown C.T."/>
            <person name="Hug L.A."/>
            <person name="Thomas B.C."/>
            <person name="Sharon I."/>
            <person name="Castelle C.J."/>
            <person name="Singh A."/>
            <person name="Wilkins M.J."/>
            <person name="Williams K.H."/>
            <person name="Banfield J.F."/>
        </authorList>
    </citation>
    <scope>NUCLEOTIDE SEQUENCE [LARGE SCALE GENOMIC DNA]</scope>
</reference>
<evidence type="ECO:0000259" key="12">
    <source>
        <dbReference type="SMART" id="SM01228"/>
    </source>
</evidence>
<dbReference type="InterPro" id="IPR044920">
    <property type="entry name" value="MnmG_C_subdom_sf"/>
</dbReference>
<dbReference type="InterPro" id="IPR047001">
    <property type="entry name" value="MnmG_C_subdom"/>
</dbReference>
<dbReference type="EMBL" id="LBXN01000105">
    <property type="protein sequence ID" value="KKR30164.1"/>
    <property type="molecule type" value="Genomic_DNA"/>
</dbReference>
<evidence type="ECO:0000256" key="4">
    <source>
        <dbReference type="ARBA" id="ARBA00020461"/>
    </source>
</evidence>
<evidence type="ECO:0000256" key="11">
    <source>
        <dbReference type="HAMAP-Rule" id="MF_00129"/>
    </source>
</evidence>
<feature type="binding site" evidence="11">
    <location>
        <position position="124"/>
    </location>
    <ligand>
        <name>FAD</name>
        <dbReference type="ChEBI" id="CHEBI:57692"/>
    </ligand>
</feature>